<organism evidence="2 3">
    <name type="scientific">Anopheles atroparvus</name>
    <name type="common">European mosquito</name>
    <dbReference type="NCBI Taxonomy" id="41427"/>
    <lineage>
        <taxon>Eukaryota</taxon>
        <taxon>Metazoa</taxon>
        <taxon>Ecdysozoa</taxon>
        <taxon>Arthropoda</taxon>
        <taxon>Hexapoda</taxon>
        <taxon>Insecta</taxon>
        <taxon>Pterygota</taxon>
        <taxon>Neoptera</taxon>
        <taxon>Endopterygota</taxon>
        <taxon>Diptera</taxon>
        <taxon>Nematocera</taxon>
        <taxon>Culicoidea</taxon>
        <taxon>Culicidae</taxon>
        <taxon>Anophelinae</taxon>
        <taxon>Anopheles</taxon>
    </lineage>
</organism>
<feature type="compositionally biased region" description="Basic and acidic residues" evidence="1">
    <location>
        <begin position="11"/>
        <end position="24"/>
    </location>
</feature>
<dbReference type="Proteomes" id="UP000075880">
    <property type="component" value="Unassembled WGS sequence"/>
</dbReference>
<name>A0AAG5CVQ1_ANOAO</name>
<reference evidence="2" key="1">
    <citation type="submission" date="2024-04" db="UniProtKB">
        <authorList>
            <consortium name="EnsemblMetazoa"/>
        </authorList>
    </citation>
    <scope>IDENTIFICATION</scope>
    <source>
        <strain evidence="2">EBRO</strain>
    </source>
</reference>
<dbReference type="AlphaFoldDB" id="A0AAG5CVQ1"/>
<protein>
    <submittedName>
        <fullName evidence="2">Uncharacterized protein</fullName>
    </submittedName>
</protein>
<dbReference type="EnsemblMetazoa" id="ENSAATROPT002694">
    <property type="protein sequence ID" value="ENSAATROPP002588"/>
    <property type="gene ID" value="ENSAATROPG002135"/>
</dbReference>
<evidence type="ECO:0000256" key="1">
    <source>
        <dbReference type="SAM" id="MobiDB-lite"/>
    </source>
</evidence>
<proteinExistence type="predicted"/>
<feature type="region of interest" description="Disordered" evidence="1">
    <location>
        <begin position="157"/>
        <end position="213"/>
    </location>
</feature>
<feature type="compositionally biased region" description="Basic residues" evidence="1">
    <location>
        <begin position="161"/>
        <end position="173"/>
    </location>
</feature>
<accession>A0AAG5CVQ1</accession>
<evidence type="ECO:0000313" key="2">
    <source>
        <dbReference type="EnsemblMetazoa" id="ENSAATROPP002588"/>
    </source>
</evidence>
<feature type="region of interest" description="Disordered" evidence="1">
    <location>
        <begin position="1"/>
        <end position="90"/>
    </location>
</feature>
<keyword evidence="3" id="KW-1185">Reference proteome</keyword>
<feature type="compositionally biased region" description="Basic and acidic residues" evidence="1">
    <location>
        <begin position="73"/>
        <end position="83"/>
    </location>
</feature>
<evidence type="ECO:0000313" key="3">
    <source>
        <dbReference type="Proteomes" id="UP000075880"/>
    </source>
</evidence>
<sequence>MGSHGGSEHNISPDHRHQCIFDRRRPGRHQRQQLERARKPPPWVQQLRRLRQPVRSVAAERHAHDSGSSSNDEQLHRHRDDQQPLRAGTLRWRPGVCRGRWNRFRRLQRIQRNAPNSRVHPSDVDGVLYHYHVSRRYRQHYGPDRYPQDEGYAQLDQHLSHQSKHRRPARPARLHPDRAGGGQLAARGLGARRRNVQSGTLRGADGGARERPDDTGHLVRALLRHLRAAQGRLRVHEGACLADLSGGVDGSRNPDEVE</sequence>